<proteinExistence type="predicted"/>
<organism evidence="2 3">
    <name type="scientific">Trypanosoma theileri</name>
    <dbReference type="NCBI Taxonomy" id="67003"/>
    <lineage>
        <taxon>Eukaryota</taxon>
        <taxon>Discoba</taxon>
        <taxon>Euglenozoa</taxon>
        <taxon>Kinetoplastea</taxon>
        <taxon>Metakinetoplastina</taxon>
        <taxon>Trypanosomatida</taxon>
        <taxon>Trypanosomatidae</taxon>
        <taxon>Trypanosoma</taxon>
    </lineage>
</organism>
<dbReference type="GeneID" id="39983456"/>
<feature type="region of interest" description="Disordered" evidence="1">
    <location>
        <begin position="67"/>
        <end position="97"/>
    </location>
</feature>
<dbReference type="Proteomes" id="UP000192257">
    <property type="component" value="Unassembled WGS sequence"/>
</dbReference>
<feature type="compositionally biased region" description="Low complexity" evidence="1">
    <location>
        <begin position="70"/>
        <end position="88"/>
    </location>
</feature>
<dbReference type="InterPro" id="IPR011990">
    <property type="entry name" value="TPR-like_helical_dom_sf"/>
</dbReference>
<protein>
    <submittedName>
        <fullName evidence="2">Uncharacterized protein</fullName>
    </submittedName>
</protein>
<name>A0A1X0P1I0_9TRYP</name>
<comment type="caution">
    <text evidence="2">The sequence shown here is derived from an EMBL/GenBank/DDBJ whole genome shotgun (WGS) entry which is preliminary data.</text>
</comment>
<reference evidence="2 3" key="1">
    <citation type="submission" date="2017-03" db="EMBL/GenBank/DDBJ databases">
        <title>An alternative strategy for trypanosome survival in the mammalian bloodstream revealed through genome and transcriptome analysis of the ubiquitous bovine parasite Trypanosoma (Megatrypanum) theileri.</title>
        <authorList>
            <person name="Kelly S."/>
            <person name="Ivens A."/>
            <person name="Mott A."/>
            <person name="O'Neill E."/>
            <person name="Emms D."/>
            <person name="Macleod O."/>
            <person name="Voorheis P."/>
            <person name="Matthews J."/>
            <person name="Matthews K."/>
            <person name="Carrington M."/>
        </authorList>
    </citation>
    <scope>NUCLEOTIDE SEQUENCE [LARGE SCALE GENOMIC DNA]</scope>
    <source>
        <strain evidence="2">Edinburgh</strain>
    </source>
</reference>
<evidence type="ECO:0000313" key="3">
    <source>
        <dbReference type="Proteomes" id="UP000192257"/>
    </source>
</evidence>
<dbReference type="OrthoDB" id="243634at2759"/>
<keyword evidence="3" id="KW-1185">Reference proteome</keyword>
<dbReference type="EMBL" id="NBCO01000007">
    <property type="protein sequence ID" value="ORC90806.1"/>
    <property type="molecule type" value="Genomic_DNA"/>
</dbReference>
<evidence type="ECO:0000256" key="1">
    <source>
        <dbReference type="SAM" id="MobiDB-lite"/>
    </source>
</evidence>
<dbReference type="AlphaFoldDB" id="A0A1X0P1I0"/>
<dbReference type="STRING" id="67003.A0A1X0P1I0"/>
<dbReference type="SUPFAM" id="SSF48452">
    <property type="entry name" value="TPR-like"/>
    <property type="match status" value="1"/>
</dbReference>
<gene>
    <name evidence="2" type="ORF">TM35_000072300</name>
</gene>
<accession>A0A1X0P1I0</accession>
<sequence length="434" mass="49258">MSKRLLISQCKDVGVFTALKQQHRWITRLYTSFYPGELFPNQLVQPKQRLPEGMTLSDILKKAALDGTPKANKTSSATAAAGTNTTSGVGEEVEPKGVSWGDASSTDIMHTGDVRQPQGIPVKAERPYVPLGEIAKLELQGDYYMEGGLFQEALEHYGVVAKAYSIAYPDNHSQRVSILLKLSSAFRHVGRHESSKANIENALRMLDASSRPSLELICEALFELGLTREALGSTKTAAEAYEEAVEIMNIFHNSGESHRMLRLLPRLGRRFNLNFEEKFVYFSPFDYDRTFAIADQCLERAERAYRTLGDSAGIIRVLQRRKELIDKKFFNLRDFAGRIHTTRGHWMRRAQHLTNAPTPDELLRYSPTVHQVHRDLSRELTAPLGRESEVMPGVNRTVLDMGNPYRKRGRLSNKMLRDADHNFAKYVRQQEYNE</sequence>
<dbReference type="Gene3D" id="1.25.40.10">
    <property type="entry name" value="Tetratricopeptide repeat domain"/>
    <property type="match status" value="1"/>
</dbReference>
<dbReference type="RefSeq" id="XP_028884872.1">
    <property type="nucleotide sequence ID" value="XM_029023676.1"/>
</dbReference>
<dbReference type="VEuPathDB" id="TriTrypDB:TM35_000072300"/>
<evidence type="ECO:0000313" key="2">
    <source>
        <dbReference type="EMBL" id="ORC90806.1"/>
    </source>
</evidence>